<dbReference type="EMBL" id="PCSW01000071">
    <property type="protein sequence ID" value="PIP57563.1"/>
    <property type="molecule type" value="Genomic_DNA"/>
</dbReference>
<dbReference type="AlphaFoldDB" id="A0A2H0BIQ6"/>
<protein>
    <recommendedName>
        <fullName evidence="3">DUF5678 domain-containing protein</fullName>
    </recommendedName>
</protein>
<accession>A0A2H0BIQ6</accession>
<sequence length="65" mass="7491">MKPINISSLIKKYGSSYVARNKKTGRVVANAKRLDILVKKIKKRTDLTISWVPRNNARYVFKISL</sequence>
<reference evidence="1 2" key="1">
    <citation type="submission" date="2017-09" db="EMBL/GenBank/DDBJ databases">
        <title>Depth-based differentiation of microbial function through sediment-hosted aquifers and enrichment of novel symbionts in the deep terrestrial subsurface.</title>
        <authorList>
            <person name="Probst A.J."/>
            <person name="Ladd B."/>
            <person name="Jarett J.K."/>
            <person name="Geller-Mcgrath D.E."/>
            <person name="Sieber C.M."/>
            <person name="Emerson J.B."/>
            <person name="Anantharaman K."/>
            <person name="Thomas B.C."/>
            <person name="Malmstrom R."/>
            <person name="Stieglmeier M."/>
            <person name="Klingl A."/>
            <person name="Woyke T."/>
            <person name="Ryan C.M."/>
            <person name="Banfield J.F."/>
        </authorList>
    </citation>
    <scope>NUCLEOTIDE SEQUENCE [LARGE SCALE GENOMIC DNA]</scope>
    <source>
        <strain evidence="1">CG22_combo_CG10-13_8_21_14_all_39_10</strain>
    </source>
</reference>
<evidence type="ECO:0008006" key="3">
    <source>
        <dbReference type="Google" id="ProtNLM"/>
    </source>
</evidence>
<proteinExistence type="predicted"/>
<name>A0A2H0BIQ6_9BACT</name>
<evidence type="ECO:0000313" key="1">
    <source>
        <dbReference type="EMBL" id="PIP57563.1"/>
    </source>
</evidence>
<comment type="caution">
    <text evidence="1">The sequence shown here is derived from an EMBL/GenBank/DDBJ whole genome shotgun (WGS) entry which is preliminary data.</text>
</comment>
<evidence type="ECO:0000313" key="2">
    <source>
        <dbReference type="Proteomes" id="UP000229847"/>
    </source>
</evidence>
<organism evidence="1 2">
    <name type="scientific">Candidatus Woesebacteria bacterium CG22_combo_CG10-13_8_21_14_all_39_10</name>
    <dbReference type="NCBI Taxonomy" id="1975059"/>
    <lineage>
        <taxon>Bacteria</taxon>
        <taxon>Candidatus Woeseibacteriota</taxon>
    </lineage>
</organism>
<gene>
    <name evidence="1" type="ORF">COX03_02360</name>
</gene>
<dbReference type="Proteomes" id="UP000229847">
    <property type="component" value="Unassembled WGS sequence"/>
</dbReference>